<evidence type="ECO:0000313" key="1">
    <source>
        <dbReference type="EMBL" id="MFC3997701.1"/>
    </source>
</evidence>
<dbReference type="Pfam" id="PF02452">
    <property type="entry name" value="PemK_toxin"/>
    <property type="match status" value="1"/>
</dbReference>
<accession>A0ABV8FNK5</accession>
<comment type="caution">
    <text evidence="1">The sequence shown here is derived from an EMBL/GenBank/DDBJ whole genome shotgun (WGS) entry which is preliminary data.</text>
</comment>
<gene>
    <name evidence="1" type="ORF">ACFOVU_17335</name>
</gene>
<keyword evidence="2" id="KW-1185">Reference proteome</keyword>
<proteinExistence type="predicted"/>
<dbReference type="Proteomes" id="UP001595847">
    <property type="component" value="Unassembled WGS sequence"/>
</dbReference>
<reference evidence="2" key="1">
    <citation type="journal article" date="2019" name="Int. J. Syst. Evol. Microbiol.">
        <title>The Global Catalogue of Microorganisms (GCM) 10K type strain sequencing project: providing services to taxonomists for standard genome sequencing and annotation.</title>
        <authorList>
            <consortium name="The Broad Institute Genomics Platform"/>
            <consortium name="The Broad Institute Genome Sequencing Center for Infectious Disease"/>
            <person name="Wu L."/>
            <person name="Ma J."/>
        </authorList>
    </citation>
    <scope>NUCLEOTIDE SEQUENCE [LARGE SCALE GENOMIC DNA]</scope>
    <source>
        <strain evidence="2">TBRC 1826</strain>
    </source>
</reference>
<dbReference type="InterPro" id="IPR003477">
    <property type="entry name" value="PemK-like"/>
</dbReference>
<evidence type="ECO:0000313" key="2">
    <source>
        <dbReference type="Proteomes" id="UP001595847"/>
    </source>
</evidence>
<dbReference type="SUPFAM" id="SSF50118">
    <property type="entry name" value="Cell growth inhibitor/plasmid maintenance toxic component"/>
    <property type="match status" value="1"/>
</dbReference>
<sequence length="147" mass="16773">MRERRGTDDVHPHHGAIREVPTGRHATRLVYAPDRDGRADAGEVVWTWVPFEEDPSQGKDRPLLVVGAARGVLHALMLSSRKPDDWEERDWIELGSGPWDSSGRTSYLALDRLFELDETDIRREGAVLDLERFQAVAAILRERYGWS</sequence>
<organism evidence="1 2">
    <name type="scientific">Nocardiopsis sediminis</name>
    <dbReference type="NCBI Taxonomy" id="1778267"/>
    <lineage>
        <taxon>Bacteria</taxon>
        <taxon>Bacillati</taxon>
        <taxon>Actinomycetota</taxon>
        <taxon>Actinomycetes</taxon>
        <taxon>Streptosporangiales</taxon>
        <taxon>Nocardiopsidaceae</taxon>
        <taxon>Nocardiopsis</taxon>
    </lineage>
</organism>
<protein>
    <submittedName>
        <fullName evidence="1">Type II toxin-antitoxin system PemK/MazF family toxin</fullName>
    </submittedName>
</protein>
<dbReference type="RefSeq" id="WP_378534860.1">
    <property type="nucleotide sequence ID" value="NZ_JBHSBH010000010.1"/>
</dbReference>
<dbReference type="EMBL" id="JBHSBH010000010">
    <property type="protein sequence ID" value="MFC3997701.1"/>
    <property type="molecule type" value="Genomic_DNA"/>
</dbReference>
<name>A0ABV8FNK5_9ACTN</name>